<accession>A0AAE9A2S3</accession>
<proteinExistence type="predicted"/>
<evidence type="ECO:0000313" key="3">
    <source>
        <dbReference type="Proteomes" id="UP000827892"/>
    </source>
</evidence>
<evidence type="ECO:0000313" key="2">
    <source>
        <dbReference type="EMBL" id="ULT88398.1"/>
    </source>
</evidence>
<dbReference type="KEGG" id="cbr:CBG_08698"/>
<protein>
    <recommendedName>
        <fullName evidence="4">Glucuronosyltransferase</fullName>
    </recommendedName>
</protein>
<gene>
    <name evidence="2" type="ORF">L3Y34_007535</name>
</gene>
<feature type="chain" id="PRO_5042180671" description="Glucuronosyltransferase" evidence="1">
    <location>
        <begin position="18"/>
        <end position="161"/>
    </location>
</feature>
<evidence type="ECO:0000256" key="1">
    <source>
        <dbReference type="SAM" id="SignalP"/>
    </source>
</evidence>
<feature type="signal peptide" evidence="1">
    <location>
        <begin position="1"/>
        <end position="17"/>
    </location>
</feature>
<organism evidence="2 3">
    <name type="scientific">Caenorhabditis briggsae</name>
    <dbReference type="NCBI Taxonomy" id="6238"/>
    <lineage>
        <taxon>Eukaryota</taxon>
        <taxon>Metazoa</taxon>
        <taxon>Ecdysozoa</taxon>
        <taxon>Nematoda</taxon>
        <taxon>Chromadorea</taxon>
        <taxon>Rhabditida</taxon>
        <taxon>Rhabditina</taxon>
        <taxon>Rhabditomorpha</taxon>
        <taxon>Rhabditoidea</taxon>
        <taxon>Rhabditidae</taxon>
        <taxon>Peloderinae</taxon>
        <taxon>Caenorhabditis</taxon>
    </lineage>
</organism>
<reference evidence="2 3" key="1">
    <citation type="submission" date="2022-02" db="EMBL/GenBank/DDBJ databases">
        <title>Chromosome-level reference genomes for two strains of Caenorhabditis briggsae: an improved platform for comparative genomics.</title>
        <authorList>
            <person name="Stevens L."/>
            <person name="Andersen E.C."/>
        </authorList>
    </citation>
    <scope>NUCLEOTIDE SEQUENCE [LARGE SCALE GENOMIC DNA]</scope>
    <source>
        <strain evidence="2">QX1410_ONT</strain>
        <tissue evidence="2">Whole-organism</tissue>
    </source>
</reference>
<sequence length="161" mass="18730">MHCLLKFVFFLFGTLHAENILIINPIFGYSHVKFISKMADVIADHGHNVTLFQPFHIAMKNLEGLVKNKNIEIINYYPDHYEDLLKSEVQTFPEFWDSRLVNNPFLSSFMISKILTDEFAKTGTQLYLLPLDTPHETVQKVHRMLDTWIGLTMSTENILKT</sequence>
<dbReference type="SUPFAM" id="SSF53756">
    <property type="entry name" value="UDP-Glycosyltransferase/glycogen phosphorylase"/>
    <property type="match status" value="1"/>
</dbReference>
<dbReference type="AlphaFoldDB" id="A0AAE9A2S3"/>
<dbReference type="EMBL" id="CP090895">
    <property type="protein sequence ID" value="ULT88398.1"/>
    <property type="molecule type" value="Genomic_DNA"/>
</dbReference>
<evidence type="ECO:0008006" key="4">
    <source>
        <dbReference type="Google" id="ProtNLM"/>
    </source>
</evidence>
<keyword evidence="1" id="KW-0732">Signal</keyword>
<dbReference type="OMA" id="FKITAME"/>
<name>A0AAE9A2S3_CAEBR</name>
<dbReference type="Proteomes" id="UP000827892">
    <property type="component" value="Chromosome V"/>
</dbReference>